<dbReference type="Gene3D" id="1.10.10.410">
    <property type="match status" value="1"/>
</dbReference>
<dbReference type="InterPro" id="IPR014746">
    <property type="entry name" value="Gln_synth/guanido_kin_cat_dom"/>
</dbReference>
<dbReference type="NCBIfam" id="NF004012">
    <property type="entry name" value="PRK05477.1-2"/>
    <property type="match status" value="1"/>
</dbReference>
<dbReference type="GO" id="GO:0050567">
    <property type="term" value="F:glutaminyl-tRNA synthase (glutamine-hydrolyzing) activity"/>
    <property type="evidence" value="ECO:0007669"/>
    <property type="project" value="UniProtKB-UniRule"/>
</dbReference>
<evidence type="ECO:0000256" key="4">
    <source>
        <dbReference type="ARBA" id="ARBA00022598"/>
    </source>
</evidence>
<dbReference type="GO" id="GO:0005524">
    <property type="term" value="F:ATP binding"/>
    <property type="evidence" value="ECO:0007669"/>
    <property type="project" value="UniProtKB-KW"/>
</dbReference>
<keyword evidence="6 11" id="KW-0067">ATP-binding</keyword>
<dbReference type="GO" id="GO:0006412">
    <property type="term" value="P:translation"/>
    <property type="evidence" value="ECO:0007669"/>
    <property type="project" value="UniProtKB-UniRule"/>
</dbReference>
<evidence type="ECO:0000256" key="7">
    <source>
        <dbReference type="ARBA" id="ARBA00022917"/>
    </source>
</evidence>
<dbReference type="InterPro" id="IPR023168">
    <property type="entry name" value="GatB_Yqey_C_2"/>
</dbReference>
<dbReference type="SUPFAM" id="SSF55931">
    <property type="entry name" value="Glutamine synthetase/guanido kinase"/>
    <property type="match status" value="1"/>
</dbReference>
<dbReference type="PROSITE" id="PS01234">
    <property type="entry name" value="GATB"/>
    <property type="match status" value="1"/>
</dbReference>
<dbReference type="GO" id="GO:0016740">
    <property type="term" value="F:transferase activity"/>
    <property type="evidence" value="ECO:0007669"/>
    <property type="project" value="UniProtKB-KW"/>
</dbReference>
<comment type="catalytic activity">
    <reaction evidence="9 11">
        <text>L-aspartyl-tRNA(Asn) + L-glutamine + ATP + H2O = L-asparaginyl-tRNA(Asn) + L-glutamate + ADP + phosphate + 2 H(+)</text>
        <dbReference type="Rhea" id="RHEA:14513"/>
        <dbReference type="Rhea" id="RHEA-COMP:9674"/>
        <dbReference type="Rhea" id="RHEA-COMP:9677"/>
        <dbReference type="ChEBI" id="CHEBI:15377"/>
        <dbReference type="ChEBI" id="CHEBI:15378"/>
        <dbReference type="ChEBI" id="CHEBI:29985"/>
        <dbReference type="ChEBI" id="CHEBI:30616"/>
        <dbReference type="ChEBI" id="CHEBI:43474"/>
        <dbReference type="ChEBI" id="CHEBI:58359"/>
        <dbReference type="ChEBI" id="CHEBI:78515"/>
        <dbReference type="ChEBI" id="CHEBI:78516"/>
        <dbReference type="ChEBI" id="CHEBI:456216"/>
    </reaction>
</comment>
<dbReference type="HOGENOM" id="CLU_019240_0_1_4"/>
<sequence length="484" mass="57706">MKIINNLEPVIGIETHVRILSNSKIFSNSISKFSNIPNNNINYIDLAFPGTLPNFNKNLINKIIKLSLIVNGKINLKSFFYRKNYFYPDLPKGYQITQFKKQIIKNGFLNFFYKKKNIIKEKRVNLSHIHIEEDAAKLIHDKKNTYIDFNRVSTPLLEIVTKPEIKNSTIAVNYLKYLNNLLILFKIYNGKIEEGNFRSDINISIKNKDTNKLGIRCEIKNLNSFKYIKDSINYEIKRQLNIIKKGGNILSETLKYNKKKKITISLRNKEIDLDYRYIIEPDLPPIIIKKKLIKKIKKKIKKTPYQIYKKYILKYKFSKIQSYLLIKNKNILKYFNKVLIFTNFKYHKIIVKWIIKYLINLLNKNSINIKNSYINPKNFSKFIKLIIKKKNVNKKLIFLEMWKNNGKIKVKKIKNIKEKKIYIKIKKIFLKNINLIKDYKNGNKKIINFLMKKLIKNTNNNYNNSKLYKILKNKLNGKYYKLSK</sequence>
<dbReference type="InterPro" id="IPR018027">
    <property type="entry name" value="Asn/Gln_amidotransferase"/>
</dbReference>
<dbReference type="NCBIfam" id="NF004014">
    <property type="entry name" value="PRK05477.1-4"/>
    <property type="match status" value="1"/>
</dbReference>
<reference evidence="13 14" key="1">
    <citation type="journal article" date="2010" name="Genome Biol. Evol.">
        <title>Functional convergence in reduced genomes of bacterial symbionts spanning 200 My of evolution.</title>
        <authorList>
            <person name="McCutcheon J.P."/>
            <person name="Moran N.A."/>
        </authorList>
    </citation>
    <scope>NUCLEOTIDE SEQUENCE [LARGE SCALE GENOMIC DNA]</scope>
    <source>
        <strain evidence="13 14">CARI</strain>
    </source>
</reference>
<accession>E0TIZ6</accession>
<organism evidence="13 14">
    <name type="scientific">Zinderia insecticola (strain CARI)</name>
    <dbReference type="NCBI Taxonomy" id="871271"/>
    <lineage>
        <taxon>Bacteria</taxon>
        <taxon>Pseudomonadati</taxon>
        <taxon>Pseudomonadota</taxon>
        <taxon>Betaproteobacteria</taxon>
        <taxon>Burkholderiales</taxon>
        <taxon>Oxalobacteraceae</taxon>
        <taxon>Candidatus Zinderia</taxon>
    </lineage>
</organism>
<dbReference type="HAMAP" id="MF_00121">
    <property type="entry name" value="GatB"/>
    <property type="match status" value="1"/>
</dbReference>
<dbReference type="STRING" id="871271.ZICARI_168"/>
<dbReference type="Pfam" id="PF02934">
    <property type="entry name" value="GatB_N"/>
    <property type="match status" value="1"/>
</dbReference>
<protein>
    <recommendedName>
        <fullName evidence="3 11">Aspartyl/glutamyl-tRNA(Asn/Gln) amidotransferase subunit B</fullName>
        <shortName evidence="11">Asp/Glu-ADT subunit B</shortName>
        <ecNumber evidence="11">6.3.5.-</ecNumber>
    </recommendedName>
</protein>
<name>E0TIZ6_ZINIC</name>
<evidence type="ECO:0000256" key="9">
    <source>
        <dbReference type="ARBA" id="ARBA00047380"/>
    </source>
</evidence>
<comment type="similarity">
    <text evidence="1 11">Belongs to the GatB/GatE family. GatB subfamily.</text>
</comment>
<comment type="function">
    <text evidence="8 11">Allows the formation of correctly charged Asn-tRNA(Asn) or Gln-tRNA(Gln) through the transamidation of misacylated Asp-tRNA(Asn) or Glu-tRNA(Gln) in organisms which lack either or both of asparaginyl-tRNA or glutaminyl-tRNA synthetases. The reaction takes place in the presence of glutamine and ATP through an activated phospho-Asp-tRNA(Asn) or phospho-Glu-tRNA(Gln).</text>
</comment>
<evidence type="ECO:0000256" key="8">
    <source>
        <dbReference type="ARBA" id="ARBA00024799"/>
    </source>
</evidence>
<evidence type="ECO:0000256" key="11">
    <source>
        <dbReference type="HAMAP-Rule" id="MF_00121"/>
    </source>
</evidence>
<dbReference type="GO" id="GO:0050566">
    <property type="term" value="F:asparaginyl-tRNA synthase (glutamine-hydrolyzing) activity"/>
    <property type="evidence" value="ECO:0007669"/>
    <property type="project" value="RHEA"/>
</dbReference>
<evidence type="ECO:0000313" key="13">
    <source>
        <dbReference type="EMBL" id="ADM89773.1"/>
    </source>
</evidence>
<comment type="catalytic activity">
    <reaction evidence="10 11">
        <text>L-glutamyl-tRNA(Gln) + L-glutamine + ATP + H2O = L-glutaminyl-tRNA(Gln) + L-glutamate + ADP + phosphate + H(+)</text>
        <dbReference type="Rhea" id="RHEA:17521"/>
        <dbReference type="Rhea" id="RHEA-COMP:9681"/>
        <dbReference type="Rhea" id="RHEA-COMP:9684"/>
        <dbReference type="ChEBI" id="CHEBI:15377"/>
        <dbReference type="ChEBI" id="CHEBI:15378"/>
        <dbReference type="ChEBI" id="CHEBI:29985"/>
        <dbReference type="ChEBI" id="CHEBI:30616"/>
        <dbReference type="ChEBI" id="CHEBI:43474"/>
        <dbReference type="ChEBI" id="CHEBI:58359"/>
        <dbReference type="ChEBI" id="CHEBI:78520"/>
        <dbReference type="ChEBI" id="CHEBI:78521"/>
        <dbReference type="ChEBI" id="CHEBI:456216"/>
    </reaction>
</comment>
<keyword evidence="7 11" id="KW-0648">Protein biosynthesis</keyword>
<evidence type="ECO:0000256" key="10">
    <source>
        <dbReference type="ARBA" id="ARBA00047913"/>
    </source>
</evidence>
<dbReference type="EMBL" id="CP002161">
    <property type="protein sequence ID" value="ADM89773.1"/>
    <property type="molecule type" value="Genomic_DNA"/>
</dbReference>
<dbReference type="AlphaFoldDB" id="E0TIZ6"/>
<evidence type="ECO:0000313" key="14">
    <source>
        <dbReference type="Proteomes" id="UP000001303"/>
    </source>
</evidence>
<evidence type="ECO:0000256" key="5">
    <source>
        <dbReference type="ARBA" id="ARBA00022741"/>
    </source>
</evidence>
<dbReference type="KEGG" id="zin:ZICARI_168"/>
<evidence type="ECO:0000256" key="3">
    <source>
        <dbReference type="ARBA" id="ARBA00016923"/>
    </source>
</evidence>
<proteinExistence type="inferred from homology"/>
<dbReference type="PANTHER" id="PTHR11659">
    <property type="entry name" value="GLUTAMYL-TRNA GLN AMIDOTRANSFERASE SUBUNIT B MITOCHONDRIAL AND PROKARYOTIC PET112-RELATED"/>
    <property type="match status" value="1"/>
</dbReference>
<dbReference type="NCBIfam" id="TIGR00133">
    <property type="entry name" value="gatB"/>
    <property type="match status" value="1"/>
</dbReference>
<evidence type="ECO:0000256" key="1">
    <source>
        <dbReference type="ARBA" id="ARBA00005306"/>
    </source>
</evidence>
<dbReference type="Pfam" id="PF02637">
    <property type="entry name" value="GatB_Yqey"/>
    <property type="match status" value="1"/>
</dbReference>
<dbReference type="SMART" id="SM00845">
    <property type="entry name" value="GatB_Yqey"/>
    <property type="match status" value="1"/>
</dbReference>
<dbReference type="InterPro" id="IPR003789">
    <property type="entry name" value="Asn/Gln_tRNA_amidoTrase-B-like"/>
</dbReference>
<evidence type="ECO:0000259" key="12">
    <source>
        <dbReference type="SMART" id="SM00845"/>
    </source>
</evidence>
<dbReference type="EC" id="6.3.5.-" evidence="11"/>
<keyword evidence="4 11" id="KW-0436">Ligase</keyword>
<dbReference type="InterPro" id="IPR017959">
    <property type="entry name" value="Asn/Gln-tRNA_amidoTrfase_suB/E"/>
</dbReference>
<feature type="domain" description="Asn/Gln amidotransferase" evidence="12">
    <location>
        <begin position="333"/>
        <end position="475"/>
    </location>
</feature>
<dbReference type="SUPFAM" id="SSF89095">
    <property type="entry name" value="GatB/YqeY motif"/>
    <property type="match status" value="1"/>
</dbReference>
<keyword evidence="14" id="KW-1185">Reference proteome</keyword>
<reference key="2">
    <citation type="submission" date="2010-08" db="EMBL/GenBank/DDBJ databases">
        <title>Functional convergence in reduced genomes of bacterial symbionts spanning 200 million years of evolution.</title>
        <authorList>
            <person name="McCutcheon J.P."/>
            <person name="Moran N.A."/>
        </authorList>
    </citation>
    <scope>NUCLEOTIDE SEQUENCE</scope>
    <source>
        <strain>CARI</strain>
    </source>
</reference>
<gene>
    <name evidence="11 13" type="primary">gatB</name>
    <name evidence="13" type="ordered locus">ZICARI_168</name>
</gene>
<keyword evidence="5 11" id="KW-0547">Nucleotide-binding</keyword>
<evidence type="ECO:0000256" key="2">
    <source>
        <dbReference type="ARBA" id="ARBA00011123"/>
    </source>
</evidence>
<comment type="subunit">
    <text evidence="2 11">Heterotrimer of A, B and C subunits.</text>
</comment>
<keyword evidence="13" id="KW-0808">Transferase</keyword>
<evidence type="ECO:0000256" key="6">
    <source>
        <dbReference type="ARBA" id="ARBA00022840"/>
    </source>
</evidence>
<dbReference type="InterPro" id="IPR017958">
    <property type="entry name" value="Gln-tRNA_amidoTrfase_suB_CS"/>
</dbReference>
<dbReference type="InterPro" id="IPR004413">
    <property type="entry name" value="GatB"/>
</dbReference>
<dbReference type="Proteomes" id="UP000001303">
    <property type="component" value="Chromosome"/>
</dbReference>
<dbReference type="InterPro" id="IPR006075">
    <property type="entry name" value="Asn/Gln-tRNA_Trfase_suB/E_cat"/>
</dbReference>